<evidence type="ECO:0000256" key="5">
    <source>
        <dbReference type="PIRSR" id="PIRSR602081-2"/>
    </source>
</evidence>
<dbReference type="Gene3D" id="3.40.50.620">
    <property type="entry name" value="HUPs"/>
    <property type="match status" value="1"/>
</dbReference>
<feature type="binding site" evidence="4">
    <location>
        <position position="240"/>
    </location>
    <ligand>
        <name>FAD</name>
        <dbReference type="ChEBI" id="CHEBI:57692"/>
    </ligand>
</feature>
<organism evidence="9 10">
    <name type="scientific">Thermus thermamylovorans</name>
    <dbReference type="NCBI Taxonomy" id="2509362"/>
    <lineage>
        <taxon>Bacteria</taxon>
        <taxon>Thermotogati</taxon>
        <taxon>Deinococcota</taxon>
        <taxon>Deinococci</taxon>
        <taxon>Thermales</taxon>
        <taxon>Thermaceae</taxon>
        <taxon>Thermus</taxon>
    </lineage>
</organism>
<evidence type="ECO:0000256" key="4">
    <source>
        <dbReference type="PIRSR" id="PIRSR602081-1"/>
    </source>
</evidence>
<dbReference type="GO" id="GO:0006139">
    <property type="term" value="P:nucleobase-containing compound metabolic process"/>
    <property type="evidence" value="ECO:0007669"/>
    <property type="project" value="UniProtKB-ARBA"/>
</dbReference>
<comment type="cofactor">
    <cofactor evidence="4">
        <name>FAD</name>
        <dbReference type="ChEBI" id="CHEBI:57692"/>
    </cofactor>
    <text evidence="4">Binds 1 FAD per subunit.</text>
</comment>
<dbReference type="InterPro" id="IPR005101">
    <property type="entry name" value="Cryptochr/Photolyase_FAD-bd"/>
</dbReference>
<keyword evidence="3 6" id="KW-0157">Chromophore</keyword>
<dbReference type="PANTHER" id="PTHR11455">
    <property type="entry name" value="CRYPTOCHROME"/>
    <property type="match status" value="1"/>
</dbReference>
<feature type="site" description="Electron transfer via tryptophanyl radical" evidence="5">
    <location>
        <position position="327"/>
    </location>
</feature>
<accession>A0A4Q9B8K8</accession>
<dbReference type="PRINTS" id="PR00147">
    <property type="entry name" value="DNAPHOTLYASE"/>
</dbReference>
<dbReference type="InterPro" id="IPR002081">
    <property type="entry name" value="Cryptochrome/DNA_photolyase_1"/>
</dbReference>
<dbReference type="InterPro" id="IPR014729">
    <property type="entry name" value="Rossmann-like_a/b/a_fold"/>
</dbReference>
<evidence type="ECO:0000256" key="6">
    <source>
        <dbReference type="RuleBase" id="RU004182"/>
    </source>
</evidence>
<comment type="caution">
    <text evidence="9">The sequence shown here is derived from an EMBL/GenBank/DDBJ whole genome shotgun (WGS) entry which is preliminary data.</text>
</comment>
<dbReference type="OrthoDB" id="9772484at2"/>
<dbReference type="Gene3D" id="1.25.40.80">
    <property type="match status" value="1"/>
</dbReference>
<feature type="binding site" evidence="4">
    <location>
        <position position="196"/>
    </location>
    <ligand>
        <name>FAD</name>
        <dbReference type="ChEBI" id="CHEBI:57692"/>
    </ligand>
</feature>
<dbReference type="EMBL" id="SIJL01000002">
    <property type="protein sequence ID" value="TBH21553.1"/>
    <property type="molecule type" value="Genomic_DNA"/>
</dbReference>
<dbReference type="RefSeq" id="WP_130840400.1">
    <property type="nucleotide sequence ID" value="NZ_SIJL01000002.1"/>
</dbReference>
<dbReference type="GO" id="GO:0009416">
    <property type="term" value="P:response to light stimulus"/>
    <property type="evidence" value="ECO:0007669"/>
    <property type="project" value="TreeGrafter"/>
</dbReference>
<evidence type="ECO:0000259" key="8">
    <source>
        <dbReference type="PROSITE" id="PS51645"/>
    </source>
</evidence>
<dbReference type="SUPFAM" id="SSF48173">
    <property type="entry name" value="Cryptochrome/photolyase FAD-binding domain"/>
    <property type="match status" value="1"/>
</dbReference>
<evidence type="ECO:0000256" key="7">
    <source>
        <dbReference type="SAM" id="MobiDB-lite"/>
    </source>
</evidence>
<dbReference type="InterPro" id="IPR006050">
    <property type="entry name" value="DNA_photolyase_N"/>
</dbReference>
<dbReference type="SUPFAM" id="SSF52425">
    <property type="entry name" value="Cryptochrome/photolyase, N-terminal domain"/>
    <property type="match status" value="1"/>
</dbReference>
<feature type="domain" description="Photolyase/cryptochrome alpha/beta" evidence="8">
    <location>
        <begin position="1"/>
        <end position="123"/>
    </location>
</feature>
<dbReference type="Proteomes" id="UP000292858">
    <property type="component" value="Unassembled WGS sequence"/>
</dbReference>
<dbReference type="Gene3D" id="1.10.579.10">
    <property type="entry name" value="DNA Cyclobutane Dipyrimidine Photolyase, subunit A, domain 3"/>
    <property type="match status" value="1"/>
</dbReference>
<comment type="similarity">
    <text evidence="6">Belongs to the DNA photolyase family.</text>
</comment>
<evidence type="ECO:0000313" key="9">
    <source>
        <dbReference type="EMBL" id="TBH21553.1"/>
    </source>
</evidence>
<dbReference type="Pfam" id="PF00875">
    <property type="entry name" value="DNA_photolyase"/>
    <property type="match status" value="1"/>
</dbReference>
<feature type="binding site" evidence="4">
    <location>
        <begin position="340"/>
        <end position="342"/>
    </location>
    <ligand>
        <name>FAD</name>
        <dbReference type="ChEBI" id="CHEBI:57692"/>
    </ligand>
</feature>
<dbReference type="Pfam" id="PF03441">
    <property type="entry name" value="FAD_binding_7"/>
    <property type="match status" value="1"/>
</dbReference>
<reference evidence="9 10" key="1">
    <citation type="submission" date="2019-02" db="EMBL/GenBank/DDBJ databases">
        <title>Thermus sp. a novel from hot spring.</title>
        <authorList>
            <person name="Zhao Z."/>
        </authorList>
    </citation>
    <scope>NUCLEOTIDE SEQUENCE [LARGE SCALE GENOMIC DNA]</scope>
    <source>
        <strain evidence="9 10">CFH 72773T</strain>
    </source>
</reference>
<evidence type="ECO:0000313" key="10">
    <source>
        <dbReference type="Proteomes" id="UP000292858"/>
    </source>
</evidence>
<dbReference type="GO" id="GO:0071949">
    <property type="term" value="F:FAD binding"/>
    <property type="evidence" value="ECO:0007669"/>
    <property type="project" value="TreeGrafter"/>
</dbReference>
<keyword evidence="2 4" id="KW-0274">FAD</keyword>
<dbReference type="PROSITE" id="PS00394">
    <property type="entry name" value="DNA_PHOTOLYASES_1_1"/>
    <property type="match status" value="1"/>
</dbReference>
<keyword evidence="10" id="KW-1185">Reference proteome</keyword>
<evidence type="ECO:0000256" key="2">
    <source>
        <dbReference type="ARBA" id="ARBA00022827"/>
    </source>
</evidence>
<feature type="region of interest" description="Disordered" evidence="7">
    <location>
        <begin position="145"/>
        <end position="177"/>
    </location>
</feature>
<dbReference type="PANTHER" id="PTHR11455:SF9">
    <property type="entry name" value="CRYPTOCHROME CIRCADIAN CLOCK 5 ISOFORM X1"/>
    <property type="match status" value="1"/>
</dbReference>
<dbReference type="GO" id="GO:0003677">
    <property type="term" value="F:DNA binding"/>
    <property type="evidence" value="ECO:0007669"/>
    <property type="project" value="TreeGrafter"/>
</dbReference>
<sequence length="419" mass="47830">MYLVWHRADLRLADHPALLEALRSGPVVGLVVLDPNNLAAVSPRRRAWFLENVRALREAYRERGGALWVRQGLPWEEVPQAARALGAKAVYALKGYTPYGRHRDQRVREALPIPLHLLSAPHLVPPDLPRAYRVYTPFSRNFQGVDPPLPAPEALPPGPEEGEIPRENPGIPLPEPGEGAAQKRLKAFLEGKLPRYPLERDRLDGEGGSRLSPYFTLGVLSPRQAAWEALRRGGEGARKWVSELLWRDFSYHLLYHFPWMRERALDARYEALPWQEDEELFLAWYLGKTGVPLVDAAMRELHATGFLANRARMAVAQFAVKYLLLPWQKAEARFKDLLLDGDTPQNLQGWQWAGGLGVDAAPYFRVFNLVEQGRRHDPEGSWLRRWAPEYPSYEPQDPVVDLPQARRRYLELAQRLTQG</sequence>
<feature type="site" description="Electron transfer via tryptophanyl radical" evidence="5">
    <location>
        <position position="350"/>
    </location>
</feature>
<proteinExistence type="inferred from homology"/>
<feature type="compositionally biased region" description="Pro residues" evidence="7">
    <location>
        <begin position="147"/>
        <end position="159"/>
    </location>
</feature>
<dbReference type="InterPro" id="IPR036155">
    <property type="entry name" value="Crypto/Photolyase_N_sf"/>
</dbReference>
<keyword evidence="9" id="KW-0456">Lyase</keyword>
<dbReference type="AlphaFoldDB" id="A0A4Q9B8K8"/>
<dbReference type="GO" id="GO:0003904">
    <property type="term" value="F:deoxyribodipyrimidine photo-lyase activity"/>
    <property type="evidence" value="ECO:0007669"/>
    <property type="project" value="TreeGrafter"/>
</dbReference>
<name>A0A4Q9B8K8_9DEIN</name>
<feature type="site" description="Electron transfer via tryptophanyl radical" evidence="5">
    <location>
        <position position="274"/>
    </location>
</feature>
<evidence type="ECO:0000256" key="3">
    <source>
        <dbReference type="ARBA" id="ARBA00022991"/>
    </source>
</evidence>
<gene>
    <name evidence="9" type="ORF">ETP66_02790</name>
</gene>
<evidence type="ECO:0000256" key="1">
    <source>
        <dbReference type="ARBA" id="ARBA00022630"/>
    </source>
</evidence>
<dbReference type="PROSITE" id="PS51645">
    <property type="entry name" value="PHR_CRY_ALPHA_BETA"/>
    <property type="match status" value="1"/>
</dbReference>
<keyword evidence="1 4" id="KW-0285">Flavoprotein</keyword>
<dbReference type="InterPro" id="IPR018394">
    <property type="entry name" value="DNA_photolyase_1_CS_C"/>
</dbReference>
<protein>
    <submittedName>
        <fullName evidence="9">Deoxyribodipyrimidine photo-lyase</fullName>
    </submittedName>
</protein>
<dbReference type="GO" id="GO:0006950">
    <property type="term" value="P:response to stress"/>
    <property type="evidence" value="ECO:0007669"/>
    <property type="project" value="UniProtKB-ARBA"/>
</dbReference>
<dbReference type="InterPro" id="IPR036134">
    <property type="entry name" value="Crypto/Photolyase_FAD-like_sf"/>
</dbReference>